<dbReference type="EMBL" id="QXDA01000003">
    <property type="protein sequence ID" value="RIA31301.1"/>
    <property type="molecule type" value="Genomic_DNA"/>
</dbReference>
<evidence type="ECO:0000313" key="2">
    <source>
        <dbReference type="EMBL" id="RIA31301.1"/>
    </source>
</evidence>
<dbReference type="Proteomes" id="UP000265836">
    <property type="component" value="Unassembled WGS sequence"/>
</dbReference>
<dbReference type="RefSeq" id="WP_119692684.1">
    <property type="nucleotide sequence ID" value="NZ_QXDA01000003.1"/>
</dbReference>
<proteinExistence type="predicted"/>
<evidence type="ECO:0000313" key="3">
    <source>
        <dbReference type="Proteomes" id="UP000265836"/>
    </source>
</evidence>
<name>A0A397NBE7_ECTOL</name>
<dbReference type="AlphaFoldDB" id="A0A397NBE7"/>
<organism evidence="2 3">
    <name type="scientific">Ectopseudomonas oleovorans</name>
    <name type="common">Pseudomonas oleovorans</name>
    <dbReference type="NCBI Taxonomy" id="301"/>
    <lineage>
        <taxon>Bacteria</taxon>
        <taxon>Pseudomonadati</taxon>
        <taxon>Pseudomonadota</taxon>
        <taxon>Gammaproteobacteria</taxon>
        <taxon>Pseudomonadales</taxon>
        <taxon>Pseudomonadaceae</taxon>
        <taxon>Ectopseudomonas</taxon>
    </lineage>
</organism>
<protein>
    <submittedName>
        <fullName evidence="2">Uncharacterized protein</fullName>
    </submittedName>
</protein>
<feature type="compositionally biased region" description="Low complexity" evidence="1">
    <location>
        <begin position="101"/>
        <end position="117"/>
    </location>
</feature>
<comment type="caution">
    <text evidence="2">The sequence shown here is derived from an EMBL/GenBank/DDBJ whole genome shotgun (WGS) entry which is preliminary data.</text>
</comment>
<sequence length="127" mass="13407">MARSTMEVAFLSTQKLAFNQNGTDVKIVKVFYGDEPDGVTENGLSIVSMDVPADVADEVFASGAQFAPLETVRITFEVARAGKQKGNNLAVHIEAVNPKGQANKPAPQHAAQQQAKPTGTQPDAAKA</sequence>
<accession>A0A397NBE7</accession>
<evidence type="ECO:0000256" key="1">
    <source>
        <dbReference type="SAM" id="MobiDB-lite"/>
    </source>
</evidence>
<reference evidence="2 3" key="1">
    <citation type="submission" date="2018-08" db="EMBL/GenBank/DDBJ databases">
        <title>Genome sequencing of rice bacterial endophytes.</title>
        <authorList>
            <person name="Venturi V."/>
        </authorList>
    </citation>
    <scope>NUCLEOTIDE SEQUENCE [LARGE SCALE GENOMIC DNA]</scope>
    <source>
        <strain evidence="2 3">E1205</strain>
    </source>
</reference>
<gene>
    <name evidence="2" type="ORF">DFO61_2016</name>
</gene>
<feature type="region of interest" description="Disordered" evidence="1">
    <location>
        <begin position="97"/>
        <end position="127"/>
    </location>
</feature>